<reference evidence="1" key="1">
    <citation type="journal article" date="2014" name="Nat. Commun.">
        <title>The tobacco genome sequence and its comparison with those of tomato and potato.</title>
        <authorList>
            <person name="Sierro N."/>
            <person name="Battey J.N."/>
            <person name="Ouadi S."/>
            <person name="Bakaher N."/>
            <person name="Bovet L."/>
            <person name="Willig A."/>
            <person name="Goepfert S."/>
            <person name="Peitsch M.C."/>
            <person name="Ivanov N.V."/>
        </authorList>
    </citation>
    <scope>NUCLEOTIDE SEQUENCE [LARGE SCALE GENOMIC DNA]</scope>
</reference>
<protein>
    <submittedName>
        <fullName evidence="2">Uncharacterized protein LOC142161987</fullName>
    </submittedName>
</protein>
<evidence type="ECO:0000313" key="2">
    <source>
        <dbReference type="RefSeq" id="XP_075074382.1"/>
    </source>
</evidence>
<dbReference type="Proteomes" id="UP000790787">
    <property type="component" value="Chromosome 7"/>
</dbReference>
<name>A0AC58RNS5_TOBAC</name>
<accession>A0AC58RNS5</accession>
<gene>
    <name evidence="2" type="primary">LOC142161987</name>
</gene>
<proteinExistence type="predicted"/>
<dbReference type="RefSeq" id="XP_075074382.1">
    <property type="nucleotide sequence ID" value="XM_075218281.1"/>
</dbReference>
<organism evidence="1 2">
    <name type="scientific">Nicotiana tabacum</name>
    <name type="common">Common tobacco</name>
    <dbReference type="NCBI Taxonomy" id="4097"/>
    <lineage>
        <taxon>Eukaryota</taxon>
        <taxon>Viridiplantae</taxon>
        <taxon>Streptophyta</taxon>
        <taxon>Embryophyta</taxon>
        <taxon>Tracheophyta</taxon>
        <taxon>Spermatophyta</taxon>
        <taxon>Magnoliopsida</taxon>
        <taxon>eudicotyledons</taxon>
        <taxon>Gunneridae</taxon>
        <taxon>Pentapetalae</taxon>
        <taxon>asterids</taxon>
        <taxon>lamiids</taxon>
        <taxon>Solanales</taxon>
        <taxon>Solanaceae</taxon>
        <taxon>Nicotianoideae</taxon>
        <taxon>Nicotianeae</taxon>
        <taxon>Nicotiana</taxon>
    </lineage>
</organism>
<keyword evidence="1" id="KW-1185">Reference proteome</keyword>
<evidence type="ECO:0000313" key="1">
    <source>
        <dbReference type="Proteomes" id="UP000790787"/>
    </source>
</evidence>
<sequence length="335" mass="37595">MTNDNPVITPSSSSAASCTIFHEDDFAHSCHPLYVHPSDVLGSSLVSSPFDGTCYDSWRRNILVALSIRNKLNFISGTSTKSLPGSPLARQWQRCNDLVVSWLVNSMSKEISRSVEYSEYAKDIWCELEERYGKTDGARVFELKKELIHISQGSLDITSYFNKIKQLWNEIAVYKVRVCTCGGKAVVDEEQKVYQFLMGLNDTYMQTCSNILMMKPLLSVRNVYNILLSYEKQRQVSSASQFSTQSGSFNVGTSKPSFPSKVSFEAPRTSLICQYCKKPRHSIDKYYKLYGYPPNFKFNKGSPPRRIAAHVELESSCGSSVPGGSDGPVEDRSPL</sequence>
<reference evidence="2" key="2">
    <citation type="submission" date="2025-08" db="UniProtKB">
        <authorList>
            <consortium name="RefSeq"/>
        </authorList>
    </citation>
    <scope>IDENTIFICATION</scope>
    <source>
        <tissue evidence="2">Leaf</tissue>
    </source>
</reference>